<evidence type="ECO:0000313" key="3">
    <source>
        <dbReference type="Proteomes" id="UP000247233"/>
    </source>
</evidence>
<organism evidence="2 3">
    <name type="scientific">Aspergillus heteromorphus CBS 117.55</name>
    <dbReference type="NCBI Taxonomy" id="1448321"/>
    <lineage>
        <taxon>Eukaryota</taxon>
        <taxon>Fungi</taxon>
        <taxon>Dikarya</taxon>
        <taxon>Ascomycota</taxon>
        <taxon>Pezizomycotina</taxon>
        <taxon>Eurotiomycetes</taxon>
        <taxon>Eurotiomycetidae</taxon>
        <taxon>Eurotiales</taxon>
        <taxon>Aspergillaceae</taxon>
        <taxon>Aspergillus</taxon>
        <taxon>Aspergillus subgen. Circumdati</taxon>
    </lineage>
</organism>
<protein>
    <recommendedName>
        <fullName evidence="4">F-box domain-containing protein</fullName>
    </recommendedName>
</protein>
<accession>A0A317WJ15</accession>
<sequence length="387" mass="43958">MAKKTMPSWLRMALSTVRFLRPKRTANGTGSNDLARRSSQTIHAPAVEADRRESATDSEITHLQSKEPHATSQDRRSSLMDAPVDIVSMIFDLLPLPSQACLALSCKPLYGLFGYILEDEDLAWPTLDTKHYKAPLVAPRPPRDELLLQLEDDRWRYCSGCLKLHPHGLFFPDRTSKCCMYEAGVIDLCSCLSLTFFDRMHIEGWLRAGTTDTLSPRLRQAFQLTVIKGRRHLLHKCSTADGIYASYDLEIMATIGESKHLEVQTRYHVHVADLKPIHLFAIDWRQLSWEKLDPPLLCPHNCMVAFVCGSDRERREHCGLCNTTARILACSESRLSMVVEVVRDLGGVSPMDRQLWNRSIRPALVAISQSWYEKYRGPGMSRHTLKA</sequence>
<keyword evidence="3" id="KW-1185">Reference proteome</keyword>
<dbReference type="GeneID" id="37060952"/>
<feature type="region of interest" description="Disordered" evidence="1">
    <location>
        <begin position="22"/>
        <end position="77"/>
    </location>
</feature>
<feature type="compositionally biased region" description="Basic and acidic residues" evidence="1">
    <location>
        <begin position="64"/>
        <end position="77"/>
    </location>
</feature>
<evidence type="ECO:0008006" key="4">
    <source>
        <dbReference type="Google" id="ProtNLM"/>
    </source>
</evidence>
<evidence type="ECO:0000256" key="1">
    <source>
        <dbReference type="SAM" id="MobiDB-lite"/>
    </source>
</evidence>
<feature type="compositionally biased region" description="Polar residues" evidence="1">
    <location>
        <begin position="26"/>
        <end position="42"/>
    </location>
</feature>
<comment type="caution">
    <text evidence="2">The sequence shown here is derived from an EMBL/GenBank/DDBJ whole genome shotgun (WGS) entry which is preliminary data.</text>
</comment>
<dbReference type="Proteomes" id="UP000247233">
    <property type="component" value="Unassembled WGS sequence"/>
</dbReference>
<dbReference type="EMBL" id="MSFL01000008">
    <property type="protein sequence ID" value="PWY86045.1"/>
    <property type="molecule type" value="Genomic_DNA"/>
</dbReference>
<dbReference type="RefSeq" id="XP_025400597.1">
    <property type="nucleotide sequence ID" value="XM_025538715.1"/>
</dbReference>
<name>A0A317WJ15_9EURO</name>
<dbReference type="VEuPathDB" id="FungiDB:BO70DRAFT_220121"/>
<dbReference type="OrthoDB" id="4454461at2759"/>
<proteinExistence type="predicted"/>
<gene>
    <name evidence="2" type="ORF">BO70DRAFT_220121</name>
</gene>
<reference evidence="2 3" key="1">
    <citation type="submission" date="2016-12" db="EMBL/GenBank/DDBJ databases">
        <title>The genomes of Aspergillus section Nigri reveals drivers in fungal speciation.</title>
        <authorList>
            <consortium name="DOE Joint Genome Institute"/>
            <person name="Vesth T.C."/>
            <person name="Nybo J."/>
            <person name="Theobald S."/>
            <person name="Brandl J."/>
            <person name="Frisvad J.C."/>
            <person name="Nielsen K.F."/>
            <person name="Lyhne E.K."/>
            <person name="Kogle M.E."/>
            <person name="Kuo A."/>
            <person name="Riley R."/>
            <person name="Clum A."/>
            <person name="Nolan M."/>
            <person name="Lipzen A."/>
            <person name="Salamov A."/>
            <person name="Henrissat B."/>
            <person name="Wiebenga A."/>
            <person name="De Vries R.P."/>
            <person name="Grigoriev I.V."/>
            <person name="Mortensen U.H."/>
            <person name="Andersen M.R."/>
            <person name="Baker S.E."/>
        </authorList>
    </citation>
    <scope>NUCLEOTIDE SEQUENCE [LARGE SCALE GENOMIC DNA]</scope>
    <source>
        <strain evidence="2 3">CBS 117.55</strain>
    </source>
</reference>
<dbReference type="AlphaFoldDB" id="A0A317WJ15"/>
<evidence type="ECO:0000313" key="2">
    <source>
        <dbReference type="EMBL" id="PWY86045.1"/>
    </source>
</evidence>